<feature type="signal peptide" evidence="2">
    <location>
        <begin position="1"/>
        <end position="19"/>
    </location>
</feature>
<dbReference type="PANTHER" id="PTHR42754:SF1">
    <property type="entry name" value="LIPOPROTEIN"/>
    <property type="match status" value="1"/>
</dbReference>
<feature type="domain" description="Secretion system C-terminal sorting" evidence="3">
    <location>
        <begin position="430"/>
        <end position="499"/>
    </location>
</feature>
<organism evidence="4 5">
    <name type="scientific">Empedobacter tilapiae</name>
    <dbReference type="NCBI Taxonomy" id="2491114"/>
    <lineage>
        <taxon>Bacteria</taxon>
        <taxon>Pseudomonadati</taxon>
        <taxon>Bacteroidota</taxon>
        <taxon>Flavobacteriia</taxon>
        <taxon>Flavobacteriales</taxon>
        <taxon>Weeksellaceae</taxon>
        <taxon>Empedobacter</taxon>
    </lineage>
</organism>
<protein>
    <submittedName>
        <fullName evidence="4">T9SS type A sorting domain-containing protein</fullName>
    </submittedName>
</protein>
<evidence type="ECO:0000259" key="3">
    <source>
        <dbReference type="Pfam" id="PF18962"/>
    </source>
</evidence>
<accession>A0A4Z1B329</accession>
<dbReference type="InterPro" id="IPR026444">
    <property type="entry name" value="Secre_tail"/>
</dbReference>
<dbReference type="SUPFAM" id="SSF50998">
    <property type="entry name" value="Quinoprotein alcohol dehydrogenase-like"/>
    <property type="match status" value="1"/>
</dbReference>
<comment type="caution">
    <text evidence="4">The sequence shown here is derived from an EMBL/GenBank/DDBJ whole genome shotgun (WGS) entry which is preliminary data.</text>
</comment>
<dbReference type="NCBIfam" id="TIGR04183">
    <property type="entry name" value="Por_Secre_tail"/>
    <property type="match status" value="1"/>
</dbReference>
<dbReference type="Proteomes" id="UP000297998">
    <property type="component" value="Unassembled WGS sequence"/>
</dbReference>
<keyword evidence="1 2" id="KW-0732">Signal</keyword>
<feature type="chain" id="PRO_5021508658" evidence="2">
    <location>
        <begin position="20"/>
        <end position="502"/>
    </location>
</feature>
<evidence type="ECO:0000313" key="4">
    <source>
        <dbReference type="EMBL" id="TGN21944.1"/>
    </source>
</evidence>
<dbReference type="OrthoDB" id="9811934at2"/>
<gene>
    <name evidence="4" type="ORF">E4J94_16775</name>
</gene>
<sequence>MKKTLLSIFSLFPMLIISAQQDVLWEKSIGGENAEYLYHAISTPDYGFILLGSSGSNFSKNIDNLSEGGLDYFISKLDENGKQEWQHTFGGSGNDFLYAAVSTPDGGILLAGSSDSDKGRDKTENSKGLHDYWVIKLDAGKNIQWQKTLGGTGNDFLRQVIRTHDGGYLLAGESNSGKSFDKSEIGFGGFDYWLIKLDSKGNIVWEKTIGGNLNEEVKYIQETKNGFILLGNTNSIDETTIQQDNGFDVEMIILTKKGEVESRKKIISTQEDDFLHAVDEKNDHLNLLISTNENDKSQLVILEVDKNGSIHSEIRKELNNKFSINSLFKLENNDFLIAGSQQGFKKDQNIIPTSFYTIFSLDINGAENWRKELKESGYNDLQFAFQTRDQSIILIGNSNSKNTSTSSNQDFRIIKLGNKNSEIKRELVELYPNPTSDYINLLIQQGIEPTTGSVYNLTGQKLQDFKINSRTTAIDLRNYPSGIYIIQFNVDKQSHSIKVIKK</sequence>
<dbReference type="PANTHER" id="PTHR42754">
    <property type="entry name" value="ENDOGLUCANASE"/>
    <property type="match status" value="1"/>
</dbReference>
<dbReference type="EMBL" id="SRPE01000016">
    <property type="protein sequence ID" value="TGN21944.1"/>
    <property type="molecule type" value="Genomic_DNA"/>
</dbReference>
<evidence type="ECO:0000256" key="2">
    <source>
        <dbReference type="SAM" id="SignalP"/>
    </source>
</evidence>
<evidence type="ECO:0000313" key="5">
    <source>
        <dbReference type="Proteomes" id="UP000297998"/>
    </source>
</evidence>
<evidence type="ECO:0000256" key="1">
    <source>
        <dbReference type="ARBA" id="ARBA00022729"/>
    </source>
</evidence>
<dbReference type="AlphaFoldDB" id="A0A4Z1B329"/>
<proteinExistence type="predicted"/>
<dbReference type="RefSeq" id="WP_135836932.1">
    <property type="nucleotide sequence ID" value="NZ_SRPE01000016.1"/>
</dbReference>
<dbReference type="InterPro" id="IPR011047">
    <property type="entry name" value="Quinoprotein_ADH-like_sf"/>
</dbReference>
<keyword evidence="5" id="KW-1185">Reference proteome</keyword>
<name>A0A4Z1B329_9FLAO</name>
<reference evidence="4 5" key="1">
    <citation type="submission" date="2019-03" db="EMBL/GenBank/DDBJ databases">
        <title>Empedobacter tilapiae sp. nov., isolated from an intestine of Nile tilapia Oreochromis niloticus.</title>
        <authorList>
            <person name="Kim Y.-O."/>
            <person name="Yoon J.-H."/>
        </authorList>
    </citation>
    <scope>NUCLEOTIDE SEQUENCE [LARGE SCALE GENOMIC DNA]</scope>
    <source>
        <strain evidence="4 5">MRS2</strain>
    </source>
</reference>
<dbReference type="Pfam" id="PF18962">
    <property type="entry name" value="Por_Secre_tail"/>
    <property type="match status" value="1"/>
</dbReference>